<dbReference type="Proteomes" id="UP001473063">
    <property type="component" value="Unassembled WGS sequence"/>
</dbReference>
<accession>A0ABV1BIX2</accession>
<keyword evidence="3" id="KW-1185">Reference proteome</keyword>
<sequence>MNRLFYPAVFHRAEEGGFWVTFPDIPECMTQGEDMQEAYEMAVDALGLALTARENEKEPIPIPEASALDAVDPEDGTLVIVEFDMAEYRRKNCSRAVKKTLSIPEWLNEAAIRENINFSQILQEALMVKLGMNR</sequence>
<dbReference type="EMBL" id="JBBMEJ010000056">
    <property type="protein sequence ID" value="MEQ2372569.1"/>
    <property type="molecule type" value="Genomic_DNA"/>
</dbReference>
<dbReference type="Gene3D" id="3.30.160.250">
    <property type="match status" value="1"/>
</dbReference>
<name>A0ABV1BIX2_9FIRM</name>
<dbReference type="InterPro" id="IPR051404">
    <property type="entry name" value="TA_system_antitoxin"/>
</dbReference>
<proteinExistence type="predicted"/>
<dbReference type="SUPFAM" id="SSF143100">
    <property type="entry name" value="TTHA1013/TTHA0281-like"/>
    <property type="match status" value="1"/>
</dbReference>
<evidence type="ECO:0000259" key="1">
    <source>
        <dbReference type="Pfam" id="PF15919"/>
    </source>
</evidence>
<evidence type="ECO:0000313" key="3">
    <source>
        <dbReference type="Proteomes" id="UP001473063"/>
    </source>
</evidence>
<dbReference type="PANTHER" id="PTHR34504:SF4">
    <property type="entry name" value="ANTITOXIN HICB"/>
    <property type="match status" value="1"/>
</dbReference>
<feature type="domain" description="HicB-like antitoxin of toxin-antitoxin system" evidence="1">
    <location>
        <begin position="6"/>
        <end position="97"/>
    </location>
</feature>
<gene>
    <name evidence="2" type="ORF">WMO28_16965</name>
</gene>
<reference evidence="2 3" key="1">
    <citation type="submission" date="2024-03" db="EMBL/GenBank/DDBJ databases">
        <title>Human intestinal bacterial collection.</title>
        <authorList>
            <person name="Pauvert C."/>
            <person name="Hitch T.C.A."/>
            <person name="Clavel T."/>
        </authorList>
    </citation>
    <scope>NUCLEOTIDE SEQUENCE [LARGE SCALE GENOMIC DNA]</scope>
    <source>
        <strain evidence="2 3">CLA-JM-H16</strain>
    </source>
</reference>
<dbReference type="RefSeq" id="WP_349057728.1">
    <property type="nucleotide sequence ID" value="NZ_JBBMEJ010000056.1"/>
</dbReference>
<organism evidence="2 3">
    <name type="scientific">Blautia aquisgranensis</name>
    <dbReference type="NCBI Taxonomy" id="3133153"/>
    <lineage>
        <taxon>Bacteria</taxon>
        <taxon>Bacillati</taxon>
        <taxon>Bacillota</taxon>
        <taxon>Clostridia</taxon>
        <taxon>Lachnospirales</taxon>
        <taxon>Lachnospiraceae</taxon>
        <taxon>Blautia</taxon>
    </lineage>
</organism>
<dbReference type="Pfam" id="PF15919">
    <property type="entry name" value="HicB_lk_antitox"/>
    <property type="match status" value="1"/>
</dbReference>
<protein>
    <submittedName>
        <fullName evidence="2">Type II toxin-antitoxin system HicB family antitoxin</fullName>
    </submittedName>
</protein>
<comment type="caution">
    <text evidence="2">The sequence shown here is derived from an EMBL/GenBank/DDBJ whole genome shotgun (WGS) entry which is preliminary data.</text>
</comment>
<dbReference type="InterPro" id="IPR031807">
    <property type="entry name" value="HicB-like"/>
</dbReference>
<evidence type="ECO:0000313" key="2">
    <source>
        <dbReference type="EMBL" id="MEQ2372569.1"/>
    </source>
</evidence>
<dbReference type="InterPro" id="IPR035069">
    <property type="entry name" value="TTHA1013/TTHA0281-like"/>
</dbReference>
<dbReference type="PANTHER" id="PTHR34504">
    <property type="entry name" value="ANTITOXIN HICB"/>
    <property type="match status" value="1"/>
</dbReference>